<protein>
    <submittedName>
        <fullName evidence="2">Uncharacterized protein</fullName>
    </submittedName>
</protein>
<dbReference type="AlphaFoldDB" id="A0A0E9X5R1"/>
<reference evidence="2" key="1">
    <citation type="submission" date="2014-11" db="EMBL/GenBank/DDBJ databases">
        <authorList>
            <person name="Amaro Gonzalez C."/>
        </authorList>
    </citation>
    <scope>NUCLEOTIDE SEQUENCE</scope>
</reference>
<keyword evidence="1" id="KW-0812">Transmembrane</keyword>
<reference evidence="2" key="2">
    <citation type="journal article" date="2015" name="Fish Shellfish Immunol.">
        <title>Early steps in the European eel (Anguilla anguilla)-Vibrio vulnificus interaction in the gills: Role of the RtxA13 toxin.</title>
        <authorList>
            <person name="Callol A."/>
            <person name="Pajuelo D."/>
            <person name="Ebbesson L."/>
            <person name="Teles M."/>
            <person name="MacKenzie S."/>
            <person name="Amaro C."/>
        </authorList>
    </citation>
    <scope>NUCLEOTIDE SEQUENCE</scope>
</reference>
<accession>A0A0E9X5R1</accession>
<organism evidence="2">
    <name type="scientific">Anguilla anguilla</name>
    <name type="common">European freshwater eel</name>
    <name type="synonym">Muraena anguilla</name>
    <dbReference type="NCBI Taxonomy" id="7936"/>
    <lineage>
        <taxon>Eukaryota</taxon>
        <taxon>Metazoa</taxon>
        <taxon>Chordata</taxon>
        <taxon>Craniata</taxon>
        <taxon>Vertebrata</taxon>
        <taxon>Euteleostomi</taxon>
        <taxon>Actinopterygii</taxon>
        <taxon>Neopterygii</taxon>
        <taxon>Teleostei</taxon>
        <taxon>Anguilliformes</taxon>
        <taxon>Anguillidae</taxon>
        <taxon>Anguilla</taxon>
    </lineage>
</organism>
<feature type="transmembrane region" description="Helical" evidence="1">
    <location>
        <begin position="6"/>
        <end position="25"/>
    </location>
</feature>
<name>A0A0E9X5R1_ANGAN</name>
<dbReference type="EMBL" id="GBXM01010806">
    <property type="protein sequence ID" value="JAH97771.1"/>
    <property type="molecule type" value="Transcribed_RNA"/>
</dbReference>
<keyword evidence="1" id="KW-0472">Membrane</keyword>
<proteinExistence type="predicted"/>
<keyword evidence="1" id="KW-1133">Transmembrane helix</keyword>
<evidence type="ECO:0000256" key="1">
    <source>
        <dbReference type="SAM" id="Phobius"/>
    </source>
</evidence>
<sequence>MRFIKFFFPLMWIYIISLFFLLYLFSNRTDTLIGSFRSESIYHMLNDTCTHNNFPCHLVGKLLVQSILVLLS</sequence>
<evidence type="ECO:0000313" key="2">
    <source>
        <dbReference type="EMBL" id="JAH97771.1"/>
    </source>
</evidence>